<dbReference type="Gene3D" id="1.20.120.330">
    <property type="entry name" value="Nucleotidyltransferases domain 2"/>
    <property type="match status" value="1"/>
</dbReference>
<dbReference type="Gene3D" id="3.30.460.10">
    <property type="entry name" value="Beta Polymerase, domain 2"/>
    <property type="match status" value="1"/>
</dbReference>
<protein>
    <submittedName>
        <fullName evidence="2">HEPN domain-containing protein</fullName>
    </submittedName>
</protein>
<dbReference type="CDD" id="cd05403">
    <property type="entry name" value="NT_KNTase_like"/>
    <property type="match status" value="1"/>
</dbReference>
<dbReference type="PROSITE" id="PS50910">
    <property type="entry name" value="HEPN"/>
    <property type="match status" value="1"/>
</dbReference>
<comment type="caution">
    <text evidence="2">The sequence shown here is derived from an EMBL/GenBank/DDBJ whole genome shotgun (WGS) entry which is preliminary data.</text>
</comment>
<dbReference type="Pfam" id="PF05168">
    <property type="entry name" value="HEPN"/>
    <property type="match status" value="1"/>
</dbReference>
<accession>A0A444ICG5</accession>
<dbReference type="EMBL" id="WXXP01000001">
    <property type="protein sequence ID" value="NEK48452.1"/>
    <property type="molecule type" value="Genomic_DNA"/>
</dbReference>
<organism evidence="2 3">
    <name type="scientific">Rhizobium leguminosarum</name>
    <dbReference type="NCBI Taxonomy" id="384"/>
    <lineage>
        <taxon>Bacteria</taxon>
        <taxon>Pseudomonadati</taxon>
        <taxon>Pseudomonadota</taxon>
        <taxon>Alphaproteobacteria</taxon>
        <taxon>Hyphomicrobiales</taxon>
        <taxon>Rhizobiaceae</taxon>
        <taxon>Rhizobium/Agrobacterium group</taxon>
        <taxon>Rhizobium</taxon>
    </lineage>
</organism>
<dbReference type="AlphaFoldDB" id="A0A444ICG5"/>
<dbReference type="SUPFAM" id="SSF81301">
    <property type="entry name" value="Nucleotidyltransferase"/>
    <property type="match status" value="1"/>
</dbReference>
<dbReference type="RefSeq" id="WP_018245389.1">
    <property type="nucleotide sequence ID" value="NZ_JACIHO010000004.1"/>
</dbReference>
<evidence type="ECO:0000313" key="3">
    <source>
        <dbReference type="Proteomes" id="UP000471409"/>
    </source>
</evidence>
<dbReference type="PANTHER" id="PTHR33933:SF1">
    <property type="entry name" value="PROTEIN ADENYLYLTRANSFERASE MNTA-RELATED"/>
    <property type="match status" value="1"/>
</dbReference>
<evidence type="ECO:0000313" key="2">
    <source>
        <dbReference type="EMBL" id="NEK48452.1"/>
    </source>
</evidence>
<feature type="domain" description="HEPN" evidence="1">
    <location>
        <begin position="221"/>
        <end position="341"/>
    </location>
</feature>
<sequence>MFASTCPGIGIHGHLRSTRSSKGRDLRCGLLPVDCLSKLRVDATKSFAYRLLMKSSLDHMPLRKHRELGRVLEILHEEFEDALKEGTADFKKRGRILKILLFGSYAKGGWVDEPFTMKGYRSDFDLLIIVNNRKLCEFAEYWHKAADRLIRDKSIETPVSFIVHSRREVNTYLKEGQYFFSDIRKEGIVLYELDDEPLAEPEPLSIEDRLRVAKEHFDQRFRAATRFLEIGHLAIDRGYAENAAFELHQSLEQAYSCVLLTLTNYGPPSHNIKFLRSLAEEQDRRLAEAFPRDQHKERAWFNTLNEAYVKARYSKHYEISEEALIWLGERTTVLLELVGAVCSEHLEKLKHDSH</sequence>
<dbReference type="Proteomes" id="UP000471409">
    <property type="component" value="Unassembled WGS sequence"/>
</dbReference>
<dbReference type="SMART" id="SM00748">
    <property type="entry name" value="HEPN"/>
    <property type="match status" value="1"/>
</dbReference>
<evidence type="ECO:0000259" key="1">
    <source>
        <dbReference type="PROSITE" id="PS50910"/>
    </source>
</evidence>
<dbReference type="InterPro" id="IPR007842">
    <property type="entry name" value="HEPN_dom"/>
</dbReference>
<dbReference type="InterPro" id="IPR052548">
    <property type="entry name" value="Type_VII_TA_antitoxin"/>
</dbReference>
<proteinExistence type="predicted"/>
<dbReference type="InterPro" id="IPR043519">
    <property type="entry name" value="NT_sf"/>
</dbReference>
<name>A0A444ICG5_RHILE</name>
<reference evidence="2 3" key="1">
    <citation type="submission" date="2020-01" db="EMBL/GenBank/DDBJ databases">
        <title>Rhizobium genotypes associated with high levels of biological nitrogen fixation by grain legumes in a temperate-maritime cropping system.</title>
        <authorList>
            <person name="Maluk M."/>
            <person name="Francesc Ferrando Molina F."/>
            <person name="Lopez Del Egido L."/>
            <person name="Lafos M."/>
            <person name="Langarica-Fuentes A."/>
            <person name="Gebre Yohannes G."/>
            <person name="Young M.W."/>
            <person name="Martin P."/>
            <person name="Gantlett R."/>
            <person name="Kenicer G."/>
            <person name="Hawes C."/>
            <person name="Begg G.S."/>
            <person name="Quilliam R.S."/>
            <person name="Squire G.R."/>
            <person name="Poole P.S."/>
            <person name="Young P.W."/>
            <person name="Iannetta P.M."/>
            <person name="James E.K."/>
        </authorList>
    </citation>
    <scope>NUCLEOTIDE SEQUENCE [LARGE SCALE GENOMIC DNA]</scope>
    <source>
        <strain evidence="2 3">JHI944</strain>
    </source>
</reference>
<dbReference type="PANTHER" id="PTHR33933">
    <property type="entry name" value="NUCLEOTIDYLTRANSFERASE"/>
    <property type="match status" value="1"/>
</dbReference>
<dbReference type="SUPFAM" id="SSF81593">
    <property type="entry name" value="Nucleotidyltransferase substrate binding subunit/domain"/>
    <property type="match status" value="1"/>
</dbReference>
<gene>
    <name evidence="2" type="ORF">GUK36_03290</name>
</gene>